<dbReference type="OrthoDB" id="3227279at2"/>
<name>A0A1H6EIN3_9ACTN</name>
<feature type="transmembrane region" description="Helical" evidence="6">
    <location>
        <begin position="333"/>
        <end position="355"/>
    </location>
</feature>
<keyword evidence="8" id="KW-1185">Reference proteome</keyword>
<dbReference type="PANTHER" id="PTHR23513:SF11">
    <property type="entry name" value="STAPHYLOFERRIN A TRANSPORTER"/>
    <property type="match status" value="1"/>
</dbReference>
<feature type="transmembrane region" description="Helical" evidence="6">
    <location>
        <begin position="91"/>
        <end position="108"/>
    </location>
</feature>
<dbReference type="PANTHER" id="PTHR23513">
    <property type="entry name" value="INTEGRAL MEMBRANE EFFLUX PROTEIN-RELATED"/>
    <property type="match status" value="1"/>
</dbReference>
<dbReference type="InterPro" id="IPR036259">
    <property type="entry name" value="MFS_trans_sf"/>
</dbReference>
<dbReference type="InterPro" id="IPR011701">
    <property type="entry name" value="MFS"/>
</dbReference>
<dbReference type="AlphaFoldDB" id="A0A1H6EIN3"/>
<feature type="transmembrane region" description="Helical" evidence="6">
    <location>
        <begin position="240"/>
        <end position="262"/>
    </location>
</feature>
<evidence type="ECO:0000256" key="1">
    <source>
        <dbReference type="ARBA" id="ARBA00004651"/>
    </source>
</evidence>
<feature type="transmembrane region" description="Helical" evidence="6">
    <location>
        <begin position="160"/>
        <end position="178"/>
    </location>
</feature>
<dbReference type="EMBL" id="FNVT01000011">
    <property type="protein sequence ID" value="SEG97707.1"/>
    <property type="molecule type" value="Genomic_DNA"/>
</dbReference>
<keyword evidence="5 6" id="KW-0472">Membrane</keyword>
<evidence type="ECO:0000313" key="7">
    <source>
        <dbReference type="EMBL" id="SEG97707.1"/>
    </source>
</evidence>
<proteinExistence type="predicted"/>
<accession>A0A1H6EIN3</accession>
<reference evidence="7 8" key="1">
    <citation type="submission" date="2016-10" db="EMBL/GenBank/DDBJ databases">
        <authorList>
            <person name="de Groot N.N."/>
        </authorList>
    </citation>
    <scope>NUCLEOTIDE SEQUENCE [LARGE SCALE GENOMIC DNA]</scope>
    <source>
        <strain evidence="7 8">CGMCC 4.7037</strain>
    </source>
</reference>
<evidence type="ECO:0000256" key="2">
    <source>
        <dbReference type="ARBA" id="ARBA00022475"/>
    </source>
</evidence>
<feature type="transmembrane region" description="Helical" evidence="6">
    <location>
        <begin position="299"/>
        <end position="321"/>
    </location>
</feature>
<feature type="transmembrane region" description="Helical" evidence="6">
    <location>
        <begin position="215"/>
        <end position="234"/>
    </location>
</feature>
<dbReference type="Proteomes" id="UP000236732">
    <property type="component" value="Unassembled WGS sequence"/>
</dbReference>
<protein>
    <submittedName>
        <fullName evidence="7">Predicted arabinose efflux permease, MFS family</fullName>
    </submittedName>
</protein>
<evidence type="ECO:0000313" key="8">
    <source>
        <dbReference type="Proteomes" id="UP000236732"/>
    </source>
</evidence>
<dbReference type="SUPFAM" id="SSF103473">
    <property type="entry name" value="MFS general substrate transporter"/>
    <property type="match status" value="1"/>
</dbReference>
<dbReference type="Pfam" id="PF07690">
    <property type="entry name" value="MFS_1"/>
    <property type="match status" value="1"/>
</dbReference>
<gene>
    <name evidence="7" type="ORF">SAMN05444920_11126</name>
</gene>
<evidence type="ECO:0000256" key="5">
    <source>
        <dbReference type="ARBA" id="ARBA00023136"/>
    </source>
</evidence>
<comment type="subcellular location">
    <subcellularLocation>
        <location evidence="1">Cell membrane</location>
        <topology evidence="1">Multi-pass membrane protein</topology>
    </subcellularLocation>
</comment>
<dbReference type="GO" id="GO:0005886">
    <property type="term" value="C:plasma membrane"/>
    <property type="evidence" value="ECO:0007669"/>
    <property type="project" value="UniProtKB-SubCell"/>
</dbReference>
<dbReference type="Gene3D" id="1.20.1250.20">
    <property type="entry name" value="MFS general substrate transporter like domains"/>
    <property type="match status" value="1"/>
</dbReference>
<dbReference type="GO" id="GO:0022857">
    <property type="term" value="F:transmembrane transporter activity"/>
    <property type="evidence" value="ECO:0007669"/>
    <property type="project" value="InterPro"/>
</dbReference>
<dbReference type="CDD" id="cd06173">
    <property type="entry name" value="MFS_MefA_like"/>
    <property type="match status" value="1"/>
</dbReference>
<keyword evidence="2" id="KW-1003">Cell membrane</keyword>
<feature type="transmembrane region" description="Helical" evidence="6">
    <location>
        <begin position="274"/>
        <end position="293"/>
    </location>
</feature>
<keyword evidence="4 6" id="KW-1133">Transmembrane helix</keyword>
<organism evidence="7 8">
    <name type="scientific">Nonomuraea solani</name>
    <dbReference type="NCBI Taxonomy" id="1144553"/>
    <lineage>
        <taxon>Bacteria</taxon>
        <taxon>Bacillati</taxon>
        <taxon>Actinomycetota</taxon>
        <taxon>Actinomycetes</taxon>
        <taxon>Streptosporangiales</taxon>
        <taxon>Streptosporangiaceae</taxon>
        <taxon>Nonomuraea</taxon>
    </lineage>
</organism>
<keyword evidence="3 6" id="KW-0812">Transmembrane</keyword>
<evidence type="ECO:0000256" key="6">
    <source>
        <dbReference type="SAM" id="Phobius"/>
    </source>
</evidence>
<feature type="transmembrane region" description="Helical" evidence="6">
    <location>
        <begin position="36"/>
        <end position="57"/>
    </location>
</feature>
<feature type="transmembrane region" description="Helical" evidence="6">
    <location>
        <begin position="361"/>
        <end position="380"/>
    </location>
</feature>
<sequence length="401" mass="41085">MREFRAMWLAELTSVAGDQLARVALAVLVYQRTASAGLTGLTYALTYLPSLVGGLLLSGLADRYPRRNVMIVTDLARVALVAPMAIPGTPFWVLCVLLALMVTLHGPFKAAQLAMLADVLTGEKYVVGLAIRHITIQSAQLAGFAGGGALVAFIGPSTALALNAATFALSAGAVWWGVSHRPAARPKDRNGAVGTTAGGGMAVIWKDPVLRTLTLLAWLCGFHVTPEALAAPYATSLGEGAVAVGLIMASDPAGSVIGALVFTRWVPSERRVRLIGVLAVLAGIPLLFGFLYLPLVASMALFALSGAFAMAYHTQLGASFAQRIPDEVRAQGLGVMSTGVITVQGLGALAAGVLADALGSGAAIALAGVAATLVAVPAAISWGRGWQDQGATIAAERPSTG</sequence>
<evidence type="ECO:0000256" key="4">
    <source>
        <dbReference type="ARBA" id="ARBA00022989"/>
    </source>
</evidence>
<evidence type="ECO:0000256" key="3">
    <source>
        <dbReference type="ARBA" id="ARBA00022692"/>
    </source>
</evidence>